<evidence type="ECO:0000256" key="4">
    <source>
        <dbReference type="ARBA" id="ARBA00022679"/>
    </source>
</evidence>
<dbReference type="GO" id="GO:0000271">
    <property type="term" value="P:polysaccharide biosynthetic process"/>
    <property type="evidence" value="ECO:0007669"/>
    <property type="project" value="UniProtKB-KW"/>
</dbReference>
<dbReference type="EC" id="2.7.10.2" evidence="3"/>
<evidence type="ECO:0000256" key="3">
    <source>
        <dbReference type="ARBA" id="ARBA00011903"/>
    </source>
</evidence>
<keyword evidence="8" id="KW-0972">Capsule biogenesis/degradation</keyword>
<dbReference type="GO" id="GO:0004715">
    <property type="term" value="F:non-membrane spanning protein tyrosine kinase activity"/>
    <property type="evidence" value="ECO:0007669"/>
    <property type="project" value="UniProtKB-EC"/>
</dbReference>
<keyword evidence="5" id="KW-0547">Nucleotide-binding</keyword>
<proteinExistence type="inferred from homology"/>
<comment type="similarity">
    <text evidence="2">Belongs to the CpsD/CapB family.</text>
</comment>
<dbReference type="Gene3D" id="3.40.50.300">
    <property type="entry name" value="P-loop containing nucleotide triphosphate hydrolases"/>
    <property type="match status" value="1"/>
</dbReference>
<organism evidence="12 13">
    <name type="scientific">Trichococcus pasteurii</name>
    <dbReference type="NCBI Taxonomy" id="43064"/>
    <lineage>
        <taxon>Bacteria</taxon>
        <taxon>Bacillati</taxon>
        <taxon>Bacillota</taxon>
        <taxon>Bacilli</taxon>
        <taxon>Lactobacillales</taxon>
        <taxon>Carnobacteriaceae</taxon>
        <taxon>Trichococcus</taxon>
    </lineage>
</organism>
<evidence type="ECO:0000313" key="13">
    <source>
        <dbReference type="Proteomes" id="UP000195985"/>
    </source>
</evidence>
<dbReference type="Proteomes" id="UP000195985">
    <property type="component" value="Unassembled WGS sequence"/>
</dbReference>
<evidence type="ECO:0000256" key="11">
    <source>
        <dbReference type="ARBA" id="ARBA00051245"/>
    </source>
</evidence>
<protein>
    <recommendedName>
        <fullName evidence="3">non-specific protein-tyrosine kinase</fullName>
        <ecNumber evidence="3">2.7.10.2</ecNumber>
    </recommendedName>
</protein>
<reference evidence="13" key="1">
    <citation type="submission" date="2016-04" db="EMBL/GenBank/DDBJ databases">
        <authorList>
            <person name="Strepis N."/>
        </authorList>
    </citation>
    <scope>NUCLEOTIDE SEQUENCE [LARGE SCALE GENOMIC DNA]</scope>
</reference>
<dbReference type="NCBIfam" id="TIGR01007">
    <property type="entry name" value="eps_fam"/>
    <property type="match status" value="1"/>
</dbReference>
<evidence type="ECO:0000256" key="2">
    <source>
        <dbReference type="ARBA" id="ARBA00007316"/>
    </source>
</evidence>
<evidence type="ECO:0000256" key="6">
    <source>
        <dbReference type="ARBA" id="ARBA00022777"/>
    </source>
</evidence>
<dbReference type="InterPro" id="IPR027417">
    <property type="entry name" value="P-loop_NTPase"/>
</dbReference>
<dbReference type="STRING" id="43064.SAMN04488086_10753"/>
<keyword evidence="10" id="KW-0270">Exopolysaccharide synthesis</keyword>
<dbReference type="AlphaFoldDB" id="A0A1W1IGX8"/>
<keyword evidence="4" id="KW-0808">Transferase</keyword>
<evidence type="ECO:0000256" key="7">
    <source>
        <dbReference type="ARBA" id="ARBA00022840"/>
    </source>
</evidence>
<evidence type="ECO:0000313" key="12">
    <source>
        <dbReference type="EMBL" id="SLM52161.1"/>
    </source>
</evidence>
<dbReference type="PANTHER" id="PTHR32309:SF13">
    <property type="entry name" value="FERRIC ENTEROBACTIN TRANSPORT PROTEIN FEPE"/>
    <property type="match status" value="1"/>
</dbReference>
<dbReference type="SUPFAM" id="SSF52540">
    <property type="entry name" value="P-loop containing nucleoside triphosphate hydrolases"/>
    <property type="match status" value="1"/>
</dbReference>
<keyword evidence="9" id="KW-0829">Tyrosine-protein kinase</keyword>
<dbReference type="InterPro" id="IPR033756">
    <property type="entry name" value="YlxH/NBP35"/>
</dbReference>
<dbReference type="CDD" id="cd05387">
    <property type="entry name" value="BY-kinase"/>
    <property type="match status" value="1"/>
</dbReference>
<dbReference type="EMBL" id="FWEY01000005">
    <property type="protein sequence ID" value="SLM52161.1"/>
    <property type="molecule type" value="Genomic_DNA"/>
</dbReference>
<evidence type="ECO:0000256" key="1">
    <source>
        <dbReference type="ARBA" id="ARBA00005132"/>
    </source>
</evidence>
<sequence>MMAQAVKKKAKGAKQSNRIYGLITLAMPSSPVSEQFRTLRTNIQFSMIDKKLKSLIVLSATPAAGKSTVAANLAVTFALQGNQVLLVDCDLRRPSVHREFGLKNTEGLTNLLANQNGNKIDAYLQACEVEGLSILTGGPVPPNPAELLSSNRMKQLEKDVAERFDLVIYDTPPLLGFTDAQILAGRVDGTVFVVHYGENTKEDVLKAADSLKMVNANVLGVVYNRAPGGQKEHSYYYGYHDEE</sequence>
<evidence type="ECO:0000256" key="8">
    <source>
        <dbReference type="ARBA" id="ARBA00022903"/>
    </source>
</evidence>
<comment type="catalytic activity">
    <reaction evidence="11">
        <text>L-tyrosyl-[protein] + ATP = O-phospho-L-tyrosyl-[protein] + ADP + H(+)</text>
        <dbReference type="Rhea" id="RHEA:10596"/>
        <dbReference type="Rhea" id="RHEA-COMP:10136"/>
        <dbReference type="Rhea" id="RHEA-COMP:20101"/>
        <dbReference type="ChEBI" id="CHEBI:15378"/>
        <dbReference type="ChEBI" id="CHEBI:30616"/>
        <dbReference type="ChEBI" id="CHEBI:46858"/>
        <dbReference type="ChEBI" id="CHEBI:61978"/>
        <dbReference type="ChEBI" id="CHEBI:456216"/>
        <dbReference type="EC" id="2.7.10.2"/>
    </reaction>
</comment>
<dbReference type="PANTHER" id="PTHR32309">
    <property type="entry name" value="TYROSINE-PROTEIN KINASE"/>
    <property type="match status" value="1"/>
</dbReference>
<evidence type="ECO:0000256" key="9">
    <source>
        <dbReference type="ARBA" id="ARBA00023137"/>
    </source>
</evidence>
<dbReference type="GO" id="GO:0005524">
    <property type="term" value="F:ATP binding"/>
    <property type="evidence" value="ECO:0007669"/>
    <property type="project" value="UniProtKB-KW"/>
</dbReference>
<evidence type="ECO:0000256" key="5">
    <source>
        <dbReference type="ARBA" id="ARBA00022741"/>
    </source>
</evidence>
<comment type="pathway">
    <text evidence="1">Capsule biogenesis; capsule polysaccharide biosynthesis.</text>
</comment>
<evidence type="ECO:0000256" key="10">
    <source>
        <dbReference type="ARBA" id="ARBA00023169"/>
    </source>
</evidence>
<keyword evidence="7" id="KW-0067">ATP-binding</keyword>
<dbReference type="InterPro" id="IPR050445">
    <property type="entry name" value="Bact_polysacc_biosynth/exp"/>
</dbReference>
<dbReference type="InterPro" id="IPR005702">
    <property type="entry name" value="Wzc-like_C"/>
</dbReference>
<keyword evidence="13" id="KW-1185">Reference proteome</keyword>
<dbReference type="RefSeq" id="WP_409373510.1">
    <property type="nucleotide sequence ID" value="NZ_FONM01000007.1"/>
</dbReference>
<keyword evidence="6" id="KW-0418">Kinase</keyword>
<dbReference type="Pfam" id="PF10609">
    <property type="entry name" value="ParA"/>
    <property type="match status" value="1"/>
</dbReference>
<accession>A0A1W1IGX8</accession>
<dbReference type="GO" id="GO:0042802">
    <property type="term" value="F:identical protein binding"/>
    <property type="evidence" value="ECO:0007669"/>
    <property type="project" value="UniProtKB-ARBA"/>
</dbReference>
<dbReference type="GO" id="GO:0005886">
    <property type="term" value="C:plasma membrane"/>
    <property type="evidence" value="ECO:0007669"/>
    <property type="project" value="UniProtKB-ARBA"/>
</dbReference>
<dbReference type="FunFam" id="3.40.50.300:FF:000527">
    <property type="entry name" value="Tyrosine-protein kinase etk"/>
    <property type="match status" value="1"/>
</dbReference>
<gene>
    <name evidence="12" type="ORF">TPAS_1842</name>
</gene>
<name>A0A1W1IGX8_9LACT</name>